<feature type="chain" id="PRO_5036418104" description="Gnk2-homologous domain-containing protein" evidence="3">
    <location>
        <begin position="28"/>
        <end position="325"/>
    </location>
</feature>
<dbReference type="Proteomes" id="UP000639772">
    <property type="component" value="Unassembled WGS sequence"/>
</dbReference>
<dbReference type="Gene3D" id="3.30.430.20">
    <property type="entry name" value="Gnk2 domain, C-X8-C-X2-C motif"/>
    <property type="match status" value="2"/>
</dbReference>
<dbReference type="Pfam" id="PF01657">
    <property type="entry name" value="Stress-antifung"/>
    <property type="match status" value="2"/>
</dbReference>
<gene>
    <name evidence="6" type="ORF">HPP92_012007</name>
    <name evidence="5" type="ORF">HPP92_012331</name>
</gene>
<dbReference type="PANTHER" id="PTHR32099">
    <property type="entry name" value="CYSTEINE-RICH REPEAT SECRETORY PROTEIN"/>
    <property type="match status" value="1"/>
</dbReference>
<name>A0A835R7V2_VANPL</name>
<dbReference type="OrthoDB" id="629478at2759"/>
<evidence type="ECO:0000313" key="5">
    <source>
        <dbReference type="EMBL" id="KAG0481473.1"/>
    </source>
</evidence>
<feature type="domain" description="Gnk2-homologous" evidence="4">
    <location>
        <begin position="146"/>
        <end position="250"/>
    </location>
</feature>
<dbReference type="PROSITE" id="PS51473">
    <property type="entry name" value="GNK2"/>
    <property type="match status" value="2"/>
</dbReference>
<protein>
    <recommendedName>
        <fullName evidence="4">Gnk2-homologous domain-containing protein</fullName>
    </recommendedName>
</protein>
<keyword evidence="7" id="KW-1185">Reference proteome</keyword>
<evidence type="ECO:0000313" key="8">
    <source>
        <dbReference type="Proteomes" id="UP000639772"/>
    </source>
</evidence>
<dbReference type="InterPro" id="IPR038408">
    <property type="entry name" value="GNK2_sf"/>
</dbReference>
<dbReference type="EMBL" id="JADCNL010000005">
    <property type="protein sequence ID" value="KAG0481473.1"/>
    <property type="molecule type" value="Genomic_DNA"/>
</dbReference>
<organism evidence="5 7">
    <name type="scientific">Vanilla planifolia</name>
    <name type="common">Vanilla</name>
    <dbReference type="NCBI Taxonomy" id="51239"/>
    <lineage>
        <taxon>Eukaryota</taxon>
        <taxon>Viridiplantae</taxon>
        <taxon>Streptophyta</taxon>
        <taxon>Embryophyta</taxon>
        <taxon>Tracheophyta</taxon>
        <taxon>Spermatophyta</taxon>
        <taxon>Magnoliopsida</taxon>
        <taxon>Liliopsida</taxon>
        <taxon>Asparagales</taxon>
        <taxon>Orchidaceae</taxon>
        <taxon>Vanilloideae</taxon>
        <taxon>Vanilleae</taxon>
        <taxon>Vanilla</taxon>
    </lineage>
</organism>
<sequence length="325" mass="34857">MTLHLQSLVSLLLPVQIVLVLLTSATAYSYQNVLVFCIGDGYSSPGPFETSLDRLLDNLTLSVSNSPSLFMSVSGYVGSSSSQIFALAQCRPGSPILSCTHCLMVSVSAIRNSSYGGCGLLSSAAAVFDLCFIRYSDQPVFGTPDYTYRRAIMSIDTTTYSKQFSYLVGDLLWRLSKEAAARASRFAVGVTDTNLQHEPSIYGLAWCTGDLSSGDCGICLPMAMDGLDFLRIGGRSAFVGCLLMYDIKVFFDMSFLNSTTSGRPIDHAGGNANGTRGKGCDSYLLLIQTSKCTKSGKDVGPQESYVRHLEQAGDSNGLAGHDEKT</sequence>
<keyword evidence="1 3" id="KW-0732">Signal</keyword>
<feature type="domain" description="Gnk2-homologous" evidence="4">
    <location>
        <begin position="30"/>
        <end position="140"/>
    </location>
</feature>
<feature type="signal peptide" evidence="3">
    <location>
        <begin position="1"/>
        <end position="27"/>
    </location>
</feature>
<evidence type="ECO:0000313" key="7">
    <source>
        <dbReference type="Proteomes" id="UP000636800"/>
    </source>
</evidence>
<dbReference type="InterPro" id="IPR002902">
    <property type="entry name" value="GNK2"/>
</dbReference>
<proteinExistence type="predicted"/>
<dbReference type="EMBL" id="JADCNM010000005">
    <property type="protein sequence ID" value="KAG0483923.1"/>
    <property type="molecule type" value="Genomic_DNA"/>
</dbReference>
<evidence type="ECO:0000259" key="4">
    <source>
        <dbReference type="PROSITE" id="PS51473"/>
    </source>
</evidence>
<dbReference type="PANTHER" id="PTHR32099:SF42">
    <property type="entry name" value="CYSTEINE-RICH RECEPTOR-LIKE PROTEIN KINASE 9-RELATED"/>
    <property type="match status" value="1"/>
</dbReference>
<reference evidence="7 8" key="1">
    <citation type="journal article" date="2020" name="Nat. Food">
        <title>A phased Vanilla planifolia genome enables genetic improvement of flavour and production.</title>
        <authorList>
            <person name="Hasing T."/>
            <person name="Tang H."/>
            <person name="Brym M."/>
            <person name="Khazi F."/>
            <person name="Huang T."/>
            <person name="Chambers A.H."/>
        </authorList>
    </citation>
    <scope>NUCLEOTIDE SEQUENCE [LARGE SCALE GENOMIC DNA]</scope>
    <source>
        <tissue evidence="5">Leaf</tissue>
    </source>
</reference>
<evidence type="ECO:0000256" key="3">
    <source>
        <dbReference type="SAM" id="SignalP"/>
    </source>
</evidence>
<dbReference type="CDD" id="cd23509">
    <property type="entry name" value="Gnk2-like"/>
    <property type="match status" value="2"/>
</dbReference>
<keyword evidence="2" id="KW-0677">Repeat</keyword>
<evidence type="ECO:0000256" key="2">
    <source>
        <dbReference type="ARBA" id="ARBA00022737"/>
    </source>
</evidence>
<accession>A0A835R7V2</accession>
<comment type="caution">
    <text evidence="5">The sequence shown here is derived from an EMBL/GenBank/DDBJ whole genome shotgun (WGS) entry which is preliminary data.</text>
</comment>
<dbReference type="AlphaFoldDB" id="A0A835R7V2"/>
<evidence type="ECO:0000256" key="1">
    <source>
        <dbReference type="ARBA" id="ARBA00022729"/>
    </source>
</evidence>
<evidence type="ECO:0000313" key="6">
    <source>
        <dbReference type="EMBL" id="KAG0483923.1"/>
    </source>
</evidence>
<dbReference type="Proteomes" id="UP000636800">
    <property type="component" value="Chromosome 5"/>
</dbReference>